<dbReference type="PRINTS" id="PR00039">
    <property type="entry name" value="HTHLYSR"/>
</dbReference>
<proteinExistence type="inferred from homology"/>
<dbReference type="GO" id="GO:0003700">
    <property type="term" value="F:DNA-binding transcription factor activity"/>
    <property type="evidence" value="ECO:0007669"/>
    <property type="project" value="InterPro"/>
</dbReference>
<sequence length="305" mass="33341">MGTGNTSAITLRAMEQFVAVAEELHFHRAAKRLNMSQPPLTSAIQKLEHDLDVILIERGNRVLGLTPAGKTFLAQAYLQLQQREQAVILTRDVAAGRTGIVRLGYVGSALYGCLPDVIRQFRLTHPQVRLELREATTAAQIIALREEELDVGVVIPPVASADDISLTPFDSDALCIAVPQDHPLGRRSELTLAALADEPFILWPRLEGRGFHLQVIRLCAKAGFVPDVAQEAFGMHAVLSLVAVGAGVTLAPQSMSHFLADRIRYYPLPDVDARFDLVLAHRQLSPAAAAFMGREGDFPAHRQPE</sequence>
<dbReference type="Pfam" id="PF03466">
    <property type="entry name" value="LysR_substrate"/>
    <property type="match status" value="1"/>
</dbReference>
<organism evidence="6 7">
    <name type="scientific">Erwinia persicina</name>
    <dbReference type="NCBI Taxonomy" id="55211"/>
    <lineage>
        <taxon>Bacteria</taxon>
        <taxon>Pseudomonadati</taxon>
        <taxon>Pseudomonadota</taxon>
        <taxon>Gammaproteobacteria</taxon>
        <taxon>Enterobacterales</taxon>
        <taxon>Erwiniaceae</taxon>
        <taxon>Erwinia</taxon>
    </lineage>
</organism>
<dbReference type="Gene3D" id="1.10.10.10">
    <property type="entry name" value="Winged helix-like DNA-binding domain superfamily/Winged helix DNA-binding domain"/>
    <property type="match status" value="1"/>
</dbReference>
<name>A0A4U3F0K1_9GAMM</name>
<dbReference type="Pfam" id="PF00126">
    <property type="entry name" value="HTH_1"/>
    <property type="match status" value="1"/>
</dbReference>
<comment type="caution">
    <text evidence="6">The sequence shown here is derived from an EMBL/GenBank/DDBJ whole genome shotgun (WGS) entry which is preliminary data.</text>
</comment>
<dbReference type="InterPro" id="IPR036390">
    <property type="entry name" value="WH_DNA-bd_sf"/>
</dbReference>
<dbReference type="InterPro" id="IPR000847">
    <property type="entry name" value="LysR_HTH_N"/>
</dbReference>
<dbReference type="InterPro" id="IPR005119">
    <property type="entry name" value="LysR_subst-bd"/>
</dbReference>
<dbReference type="GO" id="GO:0003677">
    <property type="term" value="F:DNA binding"/>
    <property type="evidence" value="ECO:0007669"/>
    <property type="project" value="UniProtKB-KW"/>
</dbReference>
<dbReference type="STRING" id="1219360.GCA_001571305_04066"/>
<dbReference type="AlphaFoldDB" id="A0A4U3F0K1"/>
<evidence type="ECO:0000256" key="2">
    <source>
        <dbReference type="ARBA" id="ARBA00023015"/>
    </source>
</evidence>
<dbReference type="EMBL" id="QGAC01000018">
    <property type="protein sequence ID" value="TKJ86743.1"/>
    <property type="molecule type" value="Genomic_DNA"/>
</dbReference>
<evidence type="ECO:0000313" key="6">
    <source>
        <dbReference type="EMBL" id="TKJ86743.1"/>
    </source>
</evidence>
<keyword evidence="4" id="KW-0804">Transcription</keyword>
<evidence type="ECO:0000259" key="5">
    <source>
        <dbReference type="PROSITE" id="PS50931"/>
    </source>
</evidence>
<dbReference type="InterPro" id="IPR036388">
    <property type="entry name" value="WH-like_DNA-bd_sf"/>
</dbReference>
<gene>
    <name evidence="6" type="ORF">EpCFBP13511_18050</name>
</gene>
<dbReference type="OrthoDB" id="6804990at2"/>
<dbReference type="RefSeq" id="WP_137269751.1">
    <property type="nucleotide sequence ID" value="NZ_QGAC01000018.1"/>
</dbReference>
<keyword evidence="3" id="KW-0238">DNA-binding</keyword>
<dbReference type="SUPFAM" id="SSF53850">
    <property type="entry name" value="Periplasmic binding protein-like II"/>
    <property type="match status" value="1"/>
</dbReference>
<feature type="domain" description="HTH lysR-type" evidence="5">
    <location>
        <begin position="9"/>
        <end position="66"/>
    </location>
</feature>
<reference evidence="6 7" key="1">
    <citation type="journal article" date="2019" name="Sci. Rep.">
        <title>Differences in resource use lead to coexistence of seed-transmitted microbial populations.</title>
        <authorList>
            <person name="Torres-Cortes G."/>
            <person name="Garcia B.J."/>
            <person name="Compant S."/>
            <person name="Rezki S."/>
            <person name="Jones P."/>
            <person name="Preveaux A."/>
            <person name="Briand M."/>
            <person name="Roulet A."/>
            <person name="Bouchez O."/>
            <person name="Jacobson D."/>
            <person name="Barret M."/>
        </authorList>
    </citation>
    <scope>NUCLEOTIDE SEQUENCE [LARGE SCALE GENOMIC DNA]</scope>
    <source>
        <strain evidence="6 7">CFBP13511</strain>
    </source>
</reference>
<evidence type="ECO:0000256" key="3">
    <source>
        <dbReference type="ARBA" id="ARBA00023125"/>
    </source>
</evidence>
<dbReference type="Proteomes" id="UP000306393">
    <property type="component" value="Unassembled WGS sequence"/>
</dbReference>
<dbReference type="PANTHER" id="PTHR30346">
    <property type="entry name" value="TRANSCRIPTIONAL DUAL REGULATOR HCAR-RELATED"/>
    <property type="match status" value="1"/>
</dbReference>
<evidence type="ECO:0000256" key="1">
    <source>
        <dbReference type="ARBA" id="ARBA00009437"/>
    </source>
</evidence>
<dbReference type="PANTHER" id="PTHR30346:SF28">
    <property type="entry name" value="HTH-TYPE TRANSCRIPTIONAL REGULATOR CYNR"/>
    <property type="match status" value="1"/>
</dbReference>
<accession>A0A4U3F0K1</accession>
<keyword evidence="2" id="KW-0805">Transcription regulation</keyword>
<dbReference type="CDD" id="cd08414">
    <property type="entry name" value="PBP2_LTTR_aromatics_like"/>
    <property type="match status" value="1"/>
</dbReference>
<dbReference type="GO" id="GO:0032993">
    <property type="term" value="C:protein-DNA complex"/>
    <property type="evidence" value="ECO:0007669"/>
    <property type="project" value="TreeGrafter"/>
</dbReference>
<evidence type="ECO:0000256" key="4">
    <source>
        <dbReference type="ARBA" id="ARBA00023163"/>
    </source>
</evidence>
<dbReference type="FunFam" id="1.10.10.10:FF:000001">
    <property type="entry name" value="LysR family transcriptional regulator"/>
    <property type="match status" value="1"/>
</dbReference>
<protein>
    <submittedName>
        <fullName evidence="6">LysR family transcriptional regulator</fullName>
    </submittedName>
</protein>
<dbReference type="PROSITE" id="PS50931">
    <property type="entry name" value="HTH_LYSR"/>
    <property type="match status" value="1"/>
</dbReference>
<dbReference type="SUPFAM" id="SSF46785">
    <property type="entry name" value="Winged helix' DNA-binding domain"/>
    <property type="match status" value="1"/>
</dbReference>
<evidence type="ECO:0000313" key="7">
    <source>
        <dbReference type="Proteomes" id="UP000306393"/>
    </source>
</evidence>
<comment type="similarity">
    <text evidence="1">Belongs to the LysR transcriptional regulatory family.</text>
</comment>
<dbReference type="Gene3D" id="3.40.190.10">
    <property type="entry name" value="Periplasmic binding protein-like II"/>
    <property type="match status" value="2"/>
</dbReference>